<evidence type="ECO:0000259" key="5">
    <source>
        <dbReference type="PROSITE" id="PS50003"/>
    </source>
</evidence>
<dbReference type="InterPro" id="IPR019748">
    <property type="entry name" value="FERM_central"/>
</dbReference>
<feature type="region of interest" description="Disordered" evidence="4">
    <location>
        <begin position="206"/>
        <end position="241"/>
    </location>
</feature>
<feature type="region of interest" description="Disordered" evidence="4">
    <location>
        <begin position="1"/>
        <end position="22"/>
    </location>
</feature>
<dbReference type="PANTHER" id="PTHR22903">
    <property type="entry name" value="PLEKHH PROTEIN"/>
    <property type="match status" value="1"/>
</dbReference>
<dbReference type="InterPro" id="IPR035963">
    <property type="entry name" value="FERM_2"/>
</dbReference>
<dbReference type="PROSITE" id="PS50057">
    <property type="entry name" value="FERM_3"/>
    <property type="match status" value="1"/>
</dbReference>
<keyword evidence="9" id="KW-1185">Reference proteome</keyword>
<feature type="coiled-coil region" evidence="3">
    <location>
        <begin position="51"/>
        <end position="183"/>
    </location>
</feature>
<evidence type="ECO:0000313" key="8">
    <source>
        <dbReference type="EMBL" id="CAD5117503.1"/>
    </source>
</evidence>
<feature type="compositionally biased region" description="Polar residues" evidence="4">
    <location>
        <begin position="226"/>
        <end position="235"/>
    </location>
</feature>
<dbReference type="InterPro" id="IPR011993">
    <property type="entry name" value="PH-like_dom_sf"/>
</dbReference>
<dbReference type="Gene3D" id="1.25.40.530">
    <property type="entry name" value="MyTH4 domain"/>
    <property type="match status" value="1"/>
</dbReference>
<feature type="region of interest" description="Disordered" evidence="4">
    <location>
        <begin position="345"/>
        <end position="365"/>
    </location>
</feature>
<dbReference type="SUPFAM" id="SSF47031">
    <property type="entry name" value="Second domain of FERM"/>
    <property type="match status" value="1"/>
</dbReference>
<organism evidence="8 9">
    <name type="scientific">Dimorphilus gyrociliatus</name>
    <dbReference type="NCBI Taxonomy" id="2664684"/>
    <lineage>
        <taxon>Eukaryota</taxon>
        <taxon>Metazoa</taxon>
        <taxon>Spiralia</taxon>
        <taxon>Lophotrochozoa</taxon>
        <taxon>Annelida</taxon>
        <taxon>Polychaeta</taxon>
        <taxon>Polychaeta incertae sedis</taxon>
        <taxon>Dinophilidae</taxon>
        <taxon>Dimorphilus</taxon>
    </lineage>
</organism>
<dbReference type="InterPro" id="IPR019749">
    <property type="entry name" value="Band_41_domain"/>
</dbReference>
<reference evidence="8 9" key="1">
    <citation type="submission" date="2020-08" db="EMBL/GenBank/DDBJ databases">
        <authorList>
            <person name="Hejnol A."/>
        </authorList>
    </citation>
    <scope>NUCLEOTIDE SEQUENCE [LARGE SCALE GENOMIC DNA]</scope>
</reference>
<dbReference type="Gene3D" id="1.20.80.10">
    <property type="match status" value="1"/>
</dbReference>
<dbReference type="InterPro" id="IPR038185">
    <property type="entry name" value="MyTH4_dom_sf"/>
</dbReference>
<dbReference type="SUPFAM" id="SSF50729">
    <property type="entry name" value="PH domain-like"/>
    <property type="match status" value="2"/>
</dbReference>
<feature type="domain" description="PH" evidence="5">
    <location>
        <begin position="664"/>
        <end position="773"/>
    </location>
</feature>
<dbReference type="EMBL" id="CAJFCJ010000007">
    <property type="protein sequence ID" value="CAD5117503.1"/>
    <property type="molecule type" value="Genomic_DNA"/>
</dbReference>
<dbReference type="Pfam" id="PF00784">
    <property type="entry name" value="MyTH4"/>
    <property type="match status" value="2"/>
</dbReference>
<evidence type="ECO:0000256" key="3">
    <source>
        <dbReference type="SAM" id="Coils"/>
    </source>
</evidence>
<dbReference type="Pfam" id="PF21989">
    <property type="entry name" value="RA_2"/>
    <property type="match status" value="1"/>
</dbReference>
<sequence>MAARDRKTSPSPTTLSLTDSMSENEDWDVSEWRKKFYEFRDSMQCRLQYIRGNIRSQMEQLAKEKEEAEENCRRYKGQVERLQEQMEQLPLADNRQIANGGNRYDMIEELQLEVRQQREEVAKFKRNTNMTIVEQQHLIEQLRRENEVLQQFKSTTALLEEKVRELEAENERQKNDLDEQRFAMQQMPDLLSRRIEEARRSLTNSLVSREFSPPPIPPHSSLSGSQVDNEITTTPDCLDEEDPDYQEIERDHQAIYAPRQVPPAVEMKRKKFHASHGLSSETSMASRSSELLVTAAATSVRNSHRRSRSPAITGSSREKSKSPAPSVENEPDYAHAAFIRDACATLPRQKRQSRPSQLDIAFKGTREWRGTSANRRLSKPPTPPLRKVASWEEALYSLAECNGLKCETSSDRASNLNLIQPAQTVVEDESLHSAISGVDRRTTVPVFSVLKGRATRIHNISVPHPNCDSSDEEDSNPLTLQTVASPAAQKSTSFVYRADRTSSTSLSKKRVVSSNPSSGGASDVDYAQVAVEVSSCSDSEEPDEKVQRCESPTFDTRSLQRSACLLKLGSKLKWKKVYCCVKCFVLICCKNEADIVRPKNKDCLTLDANTRVRWVTGASTFHVSNAKCAWTLACDSNKDCRRWVKVIQNIVRKKTSDNVLQHNHRSCQGRLIRAARGRRRTVWALLAGHYLLFYRDSTDKLPLKTINVDQARIEDVDESIESDCGATTDSSGSGDGYKSLSVWPAGSRVPTYLLFVSEVEKDAWRSALSVAAGGGEGTEFEKLINDLQAAQWASDCSAWKRCILVRSDVSLSEPLTSIPDQVTRNMAIEMYKYLIHFIHKPFGADQNLDFHVEKIQTIIQMCLDVPQLQDELFCQLIKLTTHENRLEKATGVPNLFCCGSSRSVLKQTNSILDLASPQTPPDTLERSWQLLAFTLSFFLPRRHILMQYLKVHLQKHCRPPSHVLLSTHKFSAFSLSALSRAQEKGGRLCRPSYVEVMSFSRHKPFEHSMPHSIAVSIMDGQHKVVSFDGSTTVAEFSASLNVALKLPPSEQTGFALFADFSVNDVEYCPSLQSKLCDVLSQWEQAYGARAGMKFIRGQTARLVFKNRLYWSKRDKFQTEQERYLLAYQANDDVRNGRFPISREMALSLAALMAQITLGPYSNESTESIPDVMKKFFPSKYRKVPEEELRRLEQAVVWKWMKQGKQSQSEYVTAYLNVLRRWKYFGAKLFPAVRKDVVSPSPVPVCLAVFDRGIALLHPETLDEVDSFEYQQIVTFGGCDDDCLLIVLNAANVSQILVLMDKVKMFEAVKLMASYINAAEESGD</sequence>
<dbReference type="SMART" id="SM00233">
    <property type="entry name" value="PH"/>
    <property type="match status" value="2"/>
</dbReference>
<feature type="compositionally biased region" description="Low complexity" evidence="4">
    <location>
        <begin position="9"/>
        <end position="20"/>
    </location>
</feature>
<keyword evidence="1" id="KW-0677">Repeat</keyword>
<evidence type="ECO:0000313" key="9">
    <source>
        <dbReference type="Proteomes" id="UP000549394"/>
    </source>
</evidence>
<gene>
    <name evidence="8" type="ORF">DGYR_LOCUS6024</name>
</gene>
<dbReference type="PROSITE" id="PS50003">
    <property type="entry name" value="PH_DOMAIN"/>
    <property type="match status" value="1"/>
</dbReference>
<evidence type="ECO:0000259" key="7">
    <source>
        <dbReference type="PROSITE" id="PS51016"/>
    </source>
</evidence>
<dbReference type="InterPro" id="IPR001849">
    <property type="entry name" value="PH_domain"/>
</dbReference>
<name>A0A7I8VNC0_9ANNE</name>
<dbReference type="CDD" id="cd14473">
    <property type="entry name" value="FERM_B-lobe"/>
    <property type="match status" value="1"/>
</dbReference>
<dbReference type="SMART" id="SM00295">
    <property type="entry name" value="B41"/>
    <property type="match status" value="1"/>
</dbReference>
<dbReference type="Gene3D" id="2.30.29.30">
    <property type="entry name" value="Pleckstrin-homology domain (PH domain)/Phosphotyrosine-binding domain (PTB)"/>
    <property type="match status" value="3"/>
</dbReference>
<evidence type="ECO:0000256" key="4">
    <source>
        <dbReference type="SAM" id="MobiDB-lite"/>
    </source>
</evidence>
<dbReference type="InterPro" id="IPR014352">
    <property type="entry name" value="FERM/acyl-CoA-bd_prot_sf"/>
</dbReference>
<keyword evidence="2 3" id="KW-0175">Coiled coil</keyword>
<accession>A0A7I8VNC0</accession>
<feature type="domain" description="FERM" evidence="6">
    <location>
        <begin position="1011"/>
        <end position="1322"/>
    </location>
</feature>
<evidence type="ECO:0000256" key="1">
    <source>
        <dbReference type="ARBA" id="ARBA00022737"/>
    </source>
</evidence>
<proteinExistence type="predicted"/>
<dbReference type="Pfam" id="PF00373">
    <property type="entry name" value="FERM_M"/>
    <property type="match status" value="1"/>
</dbReference>
<comment type="caution">
    <text evidence="8">The sequence shown here is derived from an EMBL/GenBank/DDBJ whole genome shotgun (WGS) entry which is preliminary data.</text>
</comment>
<dbReference type="PANTHER" id="PTHR22903:SF8">
    <property type="entry name" value="MAX-1A"/>
    <property type="match status" value="1"/>
</dbReference>
<dbReference type="InterPro" id="IPR000299">
    <property type="entry name" value="FERM_domain"/>
</dbReference>
<feature type="region of interest" description="Disordered" evidence="4">
    <location>
        <begin position="269"/>
        <end position="330"/>
    </location>
</feature>
<protein>
    <submittedName>
        <fullName evidence="8">DgyrCDS6272</fullName>
    </submittedName>
</protein>
<dbReference type="InterPro" id="IPR000857">
    <property type="entry name" value="MyTH4_dom"/>
</dbReference>
<dbReference type="SMART" id="SM00139">
    <property type="entry name" value="MyTH4"/>
    <property type="match status" value="1"/>
</dbReference>
<feature type="compositionally biased region" description="Low complexity" evidence="4">
    <location>
        <begin position="279"/>
        <end position="289"/>
    </location>
</feature>
<dbReference type="Gene3D" id="3.10.20.90">
    <property type="entry name" value="Phosphatidylinositol 3-kinase Catalytic Subunit, Chain A, domain 1"/>
    <property type="match status" value="1"/>
</dbReference>
<dbReference type="GO" id="GO:0005856">
    <property type="term" value="C:cytoskeleton"/>
    <property type="evidence" value="ECO:0007669"/>
    <property type="project" value="InterPro"/>
</dbReference>
<dbReference type="Proteomes" id="UP000549394">
    <property type="component" value="Unassembled WGS sequence"/>
</dbReference>
<feature type="domain" description="MyTH4" evidence="7">
    <location>
        <begin position="806"/>
        <end position="1000"/>
    </location>
</feature>
<dbReference type="PROSITE" id="PS51016">
    <property type="entry name" value="MYTH4"/>
    <property type="match status" value="1"/>
</dbReference>
<evidence type="ECO:0000259" key="6">
    <source>
        <dbReference type="PROSITE" id="PS50057"/>
    </source>
</evidence>
<dbReference type="OrthoDB" id="6285196at2759"/>
<evidence type="ECO:0000256" key="2">
    <source>
        <dbReference type="ARBA" id="ARBA00023054"/>
    </source>
</evidence>